<comment type="function">
    <text evidence="9">DNA-dependent RNA polymerase catalyzes the transcription of DNA into RNA using the four ribonucleoside triphosphates as substrates.</text>
</comment>
<keyword evidence="3" id="KW-0479">Metal-binding</keyword>
<reference evidence="13" key="1">
    <citation type="submission" date="2025-08" db="UniProtKB">
        <authorList>
            <consortium name="RefSeq"/>
        </authorList>
    </citation>
    <scope>IDENTIFICATION</scope>
    <source>
        <tissue evidence="13">Testes</tissue>
    </source>
</reference>
<keyword evidence="5" id="KW-0862">Zinc</keyword>
<dbReference type="Proteomes" id="UP000694865">
    <property type="component" value="Unplaced"/>
</dbReference>
<evidence type="ECO:0000256" key="3">
    <source>
        <dbReference type="ARBA" id="ARBA00022723"/>
    </source>
</evidence>
<dbReference type="Pfam" id="PF01096">
    <property type="entry name" value="Zn_ribbon_TFIIS"/>
    <property type="match status" value="1"/>
</dbReference>
<dbReference type="SUPFAM" id="SSF57783">
    <property type="entry name" value="Zinc beta-ribbon"/>
    <property type="match status" value="1"/>
</dbReference>
<evidence type="ECO:0000256" key="6">
    <source>
        <dbReference type="ARBA" id="ARBA00023163"/>
    </source>
</evidence>
<proteinExistence type="inferred from homology"/>
<evidence type="ECO:0000256" key="1">
    <source>
        <dbReference type="ARBA" id="ARBA00004604"/>
    </source>
</evidence>
<evidence type="ECO:0000259" key="11">
    <source>
        <dbReference type="PROSITE" id="PS51133"/>
    </source>
</evidence>
<keyword evidence="6 9" id="KW-0804">Transcription</keyword>
<evidence type="ECO:0000256" key="5">
    <source>
        <dbReference type="ARBA" id="ARBA00022833"/>
    </source>
</evidence>
<comment type="subcellular location">
    <subcellularLocation>
        <location evidence="1">Nucleus</location>
        <location evidence="1">Nucleolus</location>
    </subcellularLocation>
</comment>
<evidence type="ECO:0000256" key="7">
    <source>
        <dbReference type="ARBA" id="ARBA00023242"/>
    </source>
</evidence>
<dbReference type="InterPro" id="IPR034004">
    <property type="entry name" value="Zn_ribbon_RPA12_C"/>
</dbReference>
<dbReference type="PROSITE" id="PS01030">
    <property type="entry name" value="RNA_POL_M_15KD"/>
    <property type="match status" value="1"/>
</dbReference>
<organism evidence="12 13">
    <name type="scientific">Saccoglossus kowalevskii</name>
    <name type="common">Acorn worm</name>
    <dbReference type="NCBI Taxonomy" id="10224"/>
    <lineage>
        <taxon>Eukaryota</taxon>
        <taxon>Metazoa</taxon>
        <taxon>Hemichordata</taxon>
        <taxon>Enteropneusta</taxon>
        <taxon>Harrimaniidae</taxon>
        <taxon>Saccoglossus</taxon>
    </lineage>
</organism>
<gene>
    <name evidence="13" type="primary">LOC102802907</name>
</gene>
<dbReference type="PIRSF" id="PIRSF005586">
    <property type="entry name" value="RNApol_RpoM"/>
    <property type="match status" value="1"/>
</dbReference>
<keyword evidence="4 10" id="KW-0863">Zinc-finger</keyword>
<dbReference type="PANTHER" id="PTHR11239:SF14">
    <property type="entry name" value="DNA-DIRECTED RNA POLYMERASE I SUBUNIT RPA12"/>
    <property type="match status" value="1"/>
</dbReference>
<evidence type="ECO:0000256" key="10">
    <source>
        <dbReference type="PROSITE-ProRule" id="PRU00472"/>
    </source>
</evidence>
<comment type="similarity">
    <text evidence="9">Belongs to the archaeal rpoM/eukaryotic RPA12/RPB9/RPC11 RNA polymerase family.</text>
</comment>
<dbReference type="CDD" id="cd10507">
    <property type="entry name" value="Zn-ribbon_RPA12"/>
    <property type="match status" value="1"/>
</dbReference>
<keyword evidence="2 9" id="KW-0240">DNA-directed RNA polymerase</keyword>
<dbReference type="SMART" id="SM00440">
    <property type="entry name" value="ZnF_C2C2"/>
    <property type="match status" value="1"/>
</dbReference>
<evidence type="ECO:0000256" key="4">
    <source>
        <dbReference type="ARBA" id="ARBA00022771"/>
    </source>
</evidence>
<protein>
    <recommendedName>
        <fullName evidence="9">DNA-directed RNA polymerase subunit</fullName>
    </recommendedName>
</protein>
<keyword evidence="12" id="KW-1185">Reference proteome</keyword>
<evidence type="ECO:0000256" key="2">
    <source>
        <dbReference type="ARBA" id="ARBA00022478"/>
    </source>
</evidence>
<dbReference type="InterPro" id="IPR019761">
    <property type="entry name" value="DNA-dir_RNA_pol-M_15_CS"/>
</dbReference>
<dbReference type="GeneID" id="102802907"/>
<dbReference type="PROSITE" id="PS51133">
    <property type="entry name" value="ZF_TFIIS_2"/>
    <property type="match status" value="1"/>
</dbReference>
<name>A0ABM0MMQ5_SACKO</name>
<dbReference type="PANTHER" id="PTHR11239">
    <property type="entry name" value="DNA-DIRECTED RNA POLYMERASE"/>
    <property type="match status" value="1"/>
</dbReference>
<evidence type="ECO:0000256" key="8">
    <source>
        <dbReference type="ARBA" id="ARBA00044497"/>
    </source>
</evidence>
<dbReference type="RefSeq" id="XP_006821296.1">
    <property type="nucleotide sequence ID" value="XM_006821233.1"/>
</dbReference>
<evidence type="ECO:0000313" key="12">
    <source>
        <dbReference type="Proteomes" id="UP000694865"/>
    </source>
</evidence>
<evidence type="ECO:0000313" key="13">
    <source>
        <dbReference type="RefSeq" id="XP_006821296.1"/>
    </source>
</evidence>
<dbReference type="InterPro" id="IPR001222">
    <property type="entry name" value="Znf_TFIIS"/>
</dbReference>
<comment type="function">
    <text evidence="8">Core component of RNA polymerase I (Pol I), a DNA-dependent RNA polymerase which synthesizes ribosomal RNA precursors using the four ribonucleoside triphosphates as substrates. Can mediate Pol I proofreading of the nascent RNA transcript. Anchors into the Pol I active site to monitor transcription fidelity and cleave mis-incorporated 5'-ribonucleotides.</text>
</comment>
<keyword evidence="7 9" id="KW-0539">Nucleus</keyword>
<feature type="domain" description="TFIIS-type" evidence="11">
    <location>
        <begin position="80"/>
        <end position="120"/>
    </location>
</feature>
<evidence type="ECO:0000256" key="9">
    <source>
        <dbReference type="PIRNR" id="PIRNR005586"/>
    </source>
</evidence>
<dbReference type="Gene3D" id="2.20.25.10">
    <property type="match status" value="1"/>
</dbReference>
<dbReference type="InterPro" id="IPR012164">
    <property type="entry name" value="Rpa12/Rpb9/Rpc10/TFS"/>
</dbReference>
<sequence length="123" mass="13885">MATHSEAHEFTGEFEFCPSCGSILPLPGHEQFVSCQTCSYKVDVRDFDGIEVHSSIVFNKRQIRSSEKSATSNLLDGPRVERKCSQCGNDSMIYHTKQTRSADEGQTVFYLCPKCKFQESEFS</sequence>
<accession>A0ABM0MMQ5</accession>